<reference evidence="2" key="2">
    <citation type="submission" date="2023-06" db="EMBL/GenBank/DDBJ databases">
        <authorList>
            <person name="Swenson N.G."/>
            <person name="Wegrzyn J.L."/>
            <person name="Mcevoy S.L."/>
        </authorList>
    </citation>
    <scope>NUCLEOTIDE SEQUENCE</scope>
    <source>
        <strain evidence="2">NS2018</strain>
        <tissue evidence="2">Leaf</tissue>
    </source>
</reference>
<organism evidence="2 3">
    <name type="scientific">Acer saccharum</name>
    <name type="common">Sugar maple</name>
    <dbReference type="NCBI Taxonomy" id="4024"/>
    <lineage>
        <taxon>Eukaryota</taxon>
        <taxon>Viridiplantae</taxon>
        <taxon>Streptophyta</taxon>
        <taxon>Embryophyta</taxon>
        <taxon>Tracheophyta</taxon>
        <taxon>Spermatophyta</taxon>
        <taxon>Magnoliopsida</taxon>
        <taxon>eudicotyledons</taxon>
        <taxon>Gunneridae</taxon>
        <taxon>Pentapetalae</taxon>
        <taxon>rosids</taxon>
        <taxon>malvids</taxon>
        <taxon>Sapindales</taxon>
        <taxon>Sapindaceae</taxon>
        <taxon>Hippocastanoideae</taxon>
        <taxon>Acereae</taxon>
        <taxon>Acer</taxon>
    </lineage>
</organism>
<keyword evidence="3" id="KW-1185">Reference proteome</keyword>
<sequence length="86" mass="9826">MPMATRQRRRGNGDEDNEGQENDNKDNDDLVLLLPLSISGASEEWIRRREGIYMYKCKSGRSAGYALYRYWSKSTARKQDGCSSTA</sequence>
<dbReference type="EMBL" id="JAUESC010000386">
    <property type="protein sequence ID" value="KAK0576313.1"/>
    <property type="molecule type" value="Genomic_DNA"/>
</dbReference>
<evidence type="ECO:0000313" key="2">
    <source>
        <dbReference type="EMBL" id="KAK0576313.1"/>
    </source>
</evidence>
<reference evidence="2" key="1">
    <citation type="journal article" date="2022" name="Plant J.">
        <title>Strategies of tolerance reflected in two North American maple genomes.</title>
        <authorList>
            <person name="McEvoy S.L."/>
            <person name="Sezen U.U."/>
            <person name="Trouern-Trend A."/>
            <person name="McMahon S.M."/>
            <person name="Schaberg P.G."/>
            <person name="Yang J."/>
            <person name="Wegrzyn J.L."/>
            <person name="Swenson N.G."/>
        </authorList>
    </citation>
    <scope>NUCLEOTIDE SEQUENCE</scope>
    <source>
        <strain evidence="2">NS2018</strain>
    </source>
</reference>
<feature type="compositionally biased region" description="Basic residues" evidence="1">
    <location>
        <begin position="1"/>
        <end position="10"/>
    </location>
</feature>
<dbReference type="Proteomes" id="UP001168877">
    <property type="component" value="Unassembled WGS sequence"/>
</dbReference>
<feature type="region of interest" description="Disordered" evidence="1">
    <location>
        <begin position="1"/>
        <end position="29"/>
    </location>
</feature>
<protein>
    <submittedName>
        <fullName evidence="2">Uncharacterized protein</fullName>
    </submittedName>
</protein>
<evidence type="ECO:0000256" key="1">
    <source>
        <dbReference type="SAM" id="MobiDB-lite"/>
    </source>
</evidence>
<name>A0AA39VFJ9_ACESA</name>
<proteinExistence type="predicted"/>
<gene>
    <name evidence="2" type="ORF">LWI29_015264</name>
</gene>
<accession>A0AA39VFJ9</accession>
<comment type="caution">
    <text evidence="2">The sequence shown here is derived from an EMBL/GenBank/DDBJ whole genome shotgun (WGS) entry which is preliminary data.</text>
</comment>
<dbReference type="AlphaFoldDB" id="A0AA39VFJ9"/>
<evidence type="ECO:0000313" key="3">
    <source>
        <dbReference type="Proteomes" id="UP001168877"/>
    </source>
</evidence>